<keyword evidence="4" id="KW-1185">Reference proteome</keyword>
<feature type="domain" description="EamA" evidence="2">
    <location>
        <begin position="2"/>
        <end position="129"/>
    </location>
</feature>
<sequence length="303" mass="32850">MGGLMVLGAAVGFGLSPMLAQLLLQQGFTPEVIALFRFAIPLLIMLPFLRRLNLSDAESLRTIAIGALMGCGMLIHLYSYDWLPAALVIQIYYTYPLFAMGLGWALFRQPATQNRLIAAGLIVIAVSIMLDPSDLGEQPLWVLPLSFMAPVSYALLLNYFAKPVRAMPSSQRMGACAVGHLLVLIPIILWQAQMQIAIDTPMQILPTSSEQTTLIIALGLLAATLPQYLFARGSLSTGIERLTTIGSLEIIFALFFGVVFLNNEIGRLDIIAAGLIVMAGLIRLETRQISPVAPAISESEVSH</sequence>
<feature type="transmembrane region" description="Helical" evidence="1">
    <location>
        <begin position="173"/>
        <end position="192"/>
    </location>
</feature>
<evidence type="ECO:0000313" key="4">
    <source>
        <dbReference type="Proteomes" id="UP000267535"/>
    </source>
</evidence>
<proteinExistence type="predicted"/>
<feature type="transmembrane region" description="Helical" evidence="1">
    <location>
        <begin position="142"/>
        <end position="161"/>
    </location>
</feature>
<dbReference type="RefSeq" id="WP_124926155.1">
    <property type="nucleotide sequence ID" value="NZ_BMOH01000004.1"/>
</dbReference>
<organism evidence="3 4">
    <name type="scientific">Amphritea balenae</name>
    <dbReference type="NCBI Taxonomy" id="452629"/>
    <lineage>
        <taxon>Bacteria</taxon>
        <taxon>Pseudomonadati</taxon>
        <taxon>Pseudomonadota</taxon>
        <taxon>Gammaproteobacteria</taxon>
        <taxon>Oceanospirillales</taxon>
        <taxon>Oceanospirillaceae</taxon>
        <taxon>Amphritea</taxon>
    </lineage>
</organism>
<evidence type="ECO:0000256" key="1">
    <source>
        <dbReference type="SAM" id="Phobius"/>
    </source>
</evidence>
<feature type="transmembrane region" description="Helical" evidence="1">
    <location>
        <begin position="30"/>
        <end position="48"/>
    </location>
</feature>
<feature type="transmembrane region" description="Helical" evidence="1">
    <location>
        <begin position="114"/>
        <end position="130"/>
    </location>
</feature>
<feature type="transmembrane region" description="Helical" evidence="1">
    <location>
        <begin position="60"/>
        <end position="79"/>
    </location>
</feature>
<dbReference type="Proteomes" id="UP000267535">
    <property type="component" value="Unassembled WGS sequence"/>
</dbReference>
<feature type="transmembrane region" description="Helical" evidence="1">
    <location>
        <begin position="242"/>
        <end position="261"/>
    </location>
</feature>
<dbReference type="SUPFAM" id="SSF103481">
    <property type="entry name" value="Multidrug resistance efflux transporter EmrE"/>
    <property type="match status" value="2"/>
</dbReference>
<evidence type="ECO:0000313" key="3">
    <source>
        <dbReference type="EMBL" id="RRC99317.1"/>
    </source>
</evidence>
<dbReference type="GO" id="GO:0016020">
    <property type="term" value="C:membrane"/>
    <property type="evidence" value="ECO:0007669"/>
    <property type="project" value="InterPro"/>
</dbReference>
<dbReference type="EMBL" id="RQXV01000005">
    <property type="protein sequence ID" value="RRC99317.1"/>
    <property type="molecule type" value="Genomic_DNA"/>
</dbReference>
<evidence type="ECO:0000259" key="2">
    <source>
        <dbReference type="Pfam" id="PF00892"/>
    </source>
</evidence>
<reference evidence="3 4" key="1">
    <citation type="submission" date="2018-11" db="EMBL/GenBank/DDBJ databases">
        <title>The draft genome sequence of Amphritea balenae JAMM 1525T.</title>
        <authorList>
            <person name="Fang Z."/>
            <person name="Zhang Y."/>
            <person name="Han X."/>
        </authorList>
    </citation>
    <scope>NUCLEOTIDE SEQUENCE [LARGE SCALE GENOMIC DNA]</scope>
    <source>
        <strain evidence="3 4">JAMM 1525</strain>
    </source>
</reference>
<feature type="transmembrane region" description="Helical" evidence="1">
    <location>
        <begin position="267"/>
        <end position="284"/>
    </location>
</feature>
<keyword evidence="1" id="KW-1133">Transmembrane helix</keyword>
<dbReference type="InterPro" id="IPR037185">
    <property type="entry name" value="EmrE-like"/>
</dbReference>
<dbReference type="OrthoDB" id="6105449at2"/>
<dbReference type="Pfam" id="PF00892">
    <property type="entry name" value="EamA"/>
    <property type="match status" value="2"/>
</dbReference>
<keyword evidence="1" id="KW-0812">Transmembrane</keyword>
<dbReference type="PANTHER" id="PTHR22911">
    <property type="entry name" value="ACYL-MALONYL CONDENSING ENZYME-RELATED"/>
    <property type="match status" value="1"/>
</dbReference>
<dbReference type="AlphaFoldDB" id="A0A3P1SQA6"/>
<accession>A0A3P1SQA6</accession>
<feature type="domain" description="EamA" evidence="2">
    <location>
        <begin position="144"/>
        <end position="279"/>
    </location>
</feature>
<gene>
    <name evidence="3" type="ORF">EHS89_10770</name>
</gene>
<feature type="transmembrane region" description="Helical" evidence="1">
    <location>
        <begin position="85"/>
        <end position="107"/>
    </location>
</feature>
<dbReference type="PANTHER" id="PTHR22911:SF137">
    <property type="entry name" value="SOLUTE CARRIER FAMILY 35 MEMBER G2-RELATED"/>
    <property type="match status" value="1"/>
</dbReference>
<protein>
    <submittedName>
        <fullName evidence="3">EamA/RhaT family transporter</fullName>
    </submittedName>
</protein>
<name>A0A3P1SQA6_9GAMM</name>
<dbReference type="InterPro" id="IPR000620">
    <property type="entry name" value="EamA_dom"/>
</dbReference>
<keyword evidence="1" id="KW-0472">Membrane</keyword>
<comment type="caution">
    <text evidence="3">The sequence shown here is derived from an EMBL/GenBank/DDBJ whole genome shotgun (WGS) entry which is preliminary data.</text>
</comment>
<feature type="transmembrane region" description="Helical" evidence="1">
    <location>
        <begin position="212"/>
        <end position="230"/>
    </location>
</feature>